<proteinExistence type="predicted"/>
<keyword evidence="3" id="KW-1185">Reference proteome</keyword>
<dbReference type="InterPro" id="IPR045175">
    <property type="entry name" value="M28_fam"/>
</dbReference>
<dbReference type="InterPro" id="IPR007484">
    <property type="entry name" value="Peptidase_M28"/>
</dbReference>
<dbReference type="Proteomes" id="UP000546007">
    <property type="component" value="Unassembled WGS sequence"/>
</dbReference>
<accession>A0A7W6MXJ5</accession>
<protein>
    <recommendedName>
        <fullName evidence="1">Peptidase M28 domain-containing protein</fullName>
    </recommendedName>
</protein>
<organism evidence="2 3">
    <name type="scientific">Butyricimonas faecihominis</name>
    <dbReference type="NCBI Taxonomy" id="1472416"/>
    <lineage>
        <taxon>Bacteria</taxon>
        <taxon>Pseudomonadati</taxon>
        <taxon>Bacteroidota</taxon>
        <taxon>Bacteroidia</taxon>
        <taxon>Bacteroidales</taxon>
        <taxon>Odoribacteraceae</taxon>
        <taxon>Butyricimonas</taxon>
    </lineage>
</organism>
<dbReference type="InterPro" id="IPR046450">
    <property type="entry name" value="PA_dom_sf"/>
</dbReference>
<comment type="caution">
    <text evidence="2">The sequence shown here is derived from an EMBL/GenBank/DDBJ whole genome shotgun (WGS) entry which is preliminary data.</text>
</comment>
<dbReference type="GeneID" id="93099692"/>
<evidence type="ECO:0000313" key="2">
    <source>
        <dbReference type="EMBL" id="MBB4025084.1"/>
    </source>
</evidence>
<gene>
    <name evidence="2" type="ORF">GGR14_000856</name>
</gene>
<dbReference type="RefSeq" id="WP_124317841.1">
    <property type="nucleotide sequence ID" value="NZ_AP028155.1"/>
</dbReference>
<dbReference type="AlphaFoldDB" id="A0A7W6MXJ5"/>
<dbReference type="EMBL" id="JACIES010000002">
    <property type="protein sequence ID" value="MBB4025084.1"/>
    <property type="molecule type" value="Genomic_DNA"/>
</dbReference>
<name>A0A7W6MXJ5_9BACT</name>
<dbReference type="Gene3D" id="3.40.630.10">
    <property type="entry name" value="Zn peptidases"/>
    <property type="match status" value="1"/>
</dbReference>
<dbReference type="SUPFAM" id="SSF52025">
    <property type="entry name" value="PA domain"/>
    <property type="match status" value="1"/>
</dbReference>
<dbReference type="GO" id="GO:0006508">
    <property type="term" value="P:proteolysis"/>
    <property type="evidence" value="ECO:0007669"/>
    <property type="project" value="InterPro"/>
</dbReference>
<dbReference type="Gene3D" id="3.50.30.30">
    <property type="match status" value="1"/>
</dbReference>
<dbReference type="GO" id="GO:0008235">
    <property type="term" value="F:metalloexopeptidase activity"/>
    <property type="evidence" value="ECO:0007669"/>
    <property type="project" value="InterPro"/>
</dbReference>
<sequence length="488" mass="54534">MRYWILILLVGWCCSVKAQYGKMSKEIMDVFHSISSDEIMEYVHELCKKEYNGRLAGTGEYMKCAFWCAEQLCDFGLEPAGDDGSYLQHFRMPTTSLIDCRLKKVGNEQEYVFPRDFYPGMNSDSGKVENAEVVYAGYGITAPEYGYDDYEGIDVKGKIVIIERGIPYRDKDEKKRFDLYMRYASESYKLPQALKKGAAAVLLVGKLAHTGIAFSKGMIYTHVDPSMVDELVTKAGYTRDGLKKQISEKQKPCSFNTGCRLNMDVVTRHYPYATTCNVIGVIKGVDTTSSIVLGAHLDHLGNNGLIFPGALDNASGVALQLAVAKALAASGIKPEKNIVFAFFGAEERGIKGAIHYLNHPTFPLDKTMCMLNIDMVGNGNGLSVWGAESFPAVAKIFAEVNDRWLHREFEVTPYERAVSYSQADGDEFSKRGIPALYIATTEELKPMYYHDPRDQAETLTPEIMEDAVRMLFLALPEIVKIKGVLREK</sequence>
<dbReference type="Pfam" id="PF04389">
    <property type="entry name" value="Peptidase_M28"/>
    <property type="match status" value="1"/>
</dbReference>
<reference evidence="2 3" key="1">
    <citation type="submission" date="2020-08" db="EMBL/GenBank/DDBJ databases">
        <title>Genomic Encyclopedia of Type Strains, Phase IV (KMG-IV): sequencing the most valuable type-strain genomes for metagenomic binning, comparative biology and taxonomic classification.</title>
        <authorList>
            <person name="Goeker M."/>
        </authorList>
    </citation>
    <scope>NUCLEOTIDE SEQUENCE [LARGE SCALE GENOMIC DNA]</scope>
    <source>
        <strain evidence="2 3">DSM 105721</strain>
    </source>
</reference>
<feature type="domain" description="Peptidase M28" evidence="1">
    <location>
        <begin position="277"/>
        <end position="469"/>
    </location>
</feature>
<dbReference type="OrthoDB" id="9764939at2"/>
<dbReference type="PANTHER" id="PTHR12147">
    <property type="entry name" value="METALLOPEPTIDASE M28 FAMILY MEMBER"/>
    <property type="match status" value="1"/>
</dbReference>
<dbReference type="SUPFAM" id="SSF53187">
    <property type="entry name" value="Zn-dependent exopeptidases"/>
    <property type="match status" value="1"/>
</dbReference>
<evidence type="ECO:0000313" key="3">
    <source>
        <dbReference type="Proteomes" id="UP000546007"/>
    </source>
</evidence>
<evidence type="ECO:0000259" key="1">
    <source>
        <dbReference type="Pfam" id="PF04389"/>
    </source>
</evidence>
<dbReference type="PANTHER" id="PTHR12147:SF26">
    <property type="entry name" value="PEPTIDASE M28 DOMAIN-CONTAINING PROTEIN"/>
    <property type="match status" value="1"/>
</dbReference>